<feature type="transmembrane region" description="Helical" evidence="1">
    <location>
        <begin position="113"/>
        <end position="132"/>
    </location>
</feature>
<feature type="transmembrane region" description="Helical" evidence="1">
    <location>
        <begin position="21"/>
        <end position="48"/>
    </location>
</feature>
<dbReference type="SMART" id="SM00014">
    <property type="entry name" value="acidPPc"/>
    <property type="match status" value="1"/>
</dbReference>
<evidence type="ECO:0000259" key="2">
    <source>
        <dbReference type="SMART" id="SM00014"/>
    </source>
</evidence>
<dbReference type="SUPFAM" id="SSF48317">
    <property type="entry name" value="Acid phosphatase/Vanadium-dependent haloperoxidase"/>
    <property type="match status" value="1"/>
</dbReference>
<name>A0A2M6WA31_9BACT</name>
<comment type="caution">
    <text evidence="3">The sequence shown here is derived from an EMBL/GenBank/DDBJ whole genome shotgun (WGS) entry which is preliminary data.</text>
</comment>
<accession>A0A2M6WA31</accession>
<dbReference type="AlphaFoldDB" id="A0A2M6WA31"/>
<organism evidence="3 4">
    <name type="scientific">Candidatus Kuenenbacteria bacterium CG10_big_fil_rev_8_21_14_0_10_36_11</name>
    <dbReference type="NCBI Taxonomy" id="1974618"/>
    <lineage>
        <taxon>Bacteria</taxon>
        <taxon>Candidatus Kueneniibacteriota</taxon>
    </lineage>
</organism>
<evidence type="ECO:0000313" key="4">
    <source>
        <dbReference type="Proteomes" id="UP000231464"/>
    </source>
</evidence>
<evidence type="ECO:0000256" key="1">
    <source>
        <dbReference type="SAM" id="Phobius"/>
    </source>
</evidence>
<proteinExistence type="predicted"/>
<gene>
    <name evidence="3" type="ORF">COU23_02535</name>
</gene>
<feature type="non-terminal residue" evidence="3">
    <location>
        <position position="173"/>
    </location>
</feature>
<dbReference type="Gene3D" id="1.20.144.10">
    <property type="entry name" value="Phosphatidic acid phosphatase type 2/haloperoxidase"/>
    <property type="match status" value="1"/>
</dbReference>
<dbReference type="PANTHER" id="PTHR14969:SF58">
    <property type="entry name" value="UNDECAPRENYL-DIPHOSPHATASE BCRC"/>
    <property type="match status" value="1"/>
</dbReference>
<evidence type="ECO:0000313" key="3">
    <source>
        <dbReference type="EMBL" id="PIT89672.1"/>
    </source>
</evidence>
<dbReference type="InterPro" id="IPR036938">
    <property type="entry name" value="PAP2/HPO_sf"/>
</dbReference>
<keyword evidence="1" id="KW-0812">Transmembrane</keyword>
<dbReference type="InterPro" id="IPR000326">
    <property type="entry name" value="PAP2/HPO"/>
</dbReference>
<keyword evidence="1" id="KW-0472">Membrane</keyword>
<dbReference type="Proteomes" id="UP000231464">
    <property type="component" value="Unassembled WGS sequence"/>
</dbReference>
<keyword evidence="1" id="KW-1133">Transmembrane helix</keyword>
<dbReference type="PANTHER" id="PTHR14969">
    <property type="entry name" value="SPHINGOSINE-1-PHOSPHATE PHOSPHOHYDROLASE"/>
    <property type="match status" value="1"/>
</dbReference>
<reference evidence="4" key="1">
    <citation type="submission" date="2017-09" db="EMBL/GenBank/DDBJ databases">
        <title>Depth-based differentiation of microbial function through sediment-hosted aquifers and enrichment of novel symbionts in the deep terrestrial subsurface.</title>
        <authorList>
            <person name="Probst A.J."/>
            <person name="Ladd B."/>
            <person name="Jarett J.K."/>
            <person name="Geller-Mcgrath D.E."/>
            <person name="Sieber C.M.K."/>
            <person name="Emerson J.B."/>
            <person name="Anantharaman K."/>
            <person name="Thomas B.C."/>
            <person name="Malmstrom R."/>
            <person name="Stieglmeier M."/>
            <person name="Klingl A."/>
            <person name="Woyke T."/>
            <person name="Ryan C.M."/>
            <person name="Banfield J.F."/>
        </authorList>
    </citation>
    <scope>NUCLEOTIDE SEQUENCE [LARGE SCALE GENOMIC DNA]</scope>
</reference>
<dbReference type="EMBL" id="PFBP01000040">
    <property type="protein sequence ID" value="PIT89672.1"/>
    <property type="molecule type" value="Genomic_DNA"/>
</dbReference>
<dbReference type="Pfam" id="PF01569">
    <property type="entry name" value="PAP2"/>
    <property type="match status" value="1"/>
</dbReference>
<protein>
    <recommendedName>
        <fullName evidence="2">Phosphatidic acid phosphatase type 2/haloperoxidase domain-containing protein</fullName>
    </recommendedName>
</protein>
<sequence>MDLLALDHQFFTVLNSLSGRWHWLDLCAIVCAKYLIFVIFGTAIGWWISLHKTKSSAAWPLEGKKKWLIFGHLSLATIFSFLLNQQAALIHFRERPFLQTGTHRLVNPLSEKSFPSDHAAVAFAIAVAIFFYNKSLGVFLLLLGILIGLGRIYTGVHYPLDILGGAVVGIFTA</sequence>
<feature type="domain" description="Phosphatidic acid phosphatase type 2/haloperoxidase" evidence="2">
    <location>
        <begin position="69"/>
        <end position="173"/>
    </location>
</feature>
<feature type="transmembrane region" description="Helical" evidence="1">
    <location>
        <begin position="68"/>
        <end position="92"/>
    </location>
</feature>